<dbReference type="InterPro" id="IPR051272">
    <property type="entry name" value="RIO-type_Ser/Thr_kinase"/>
</dbReference>
<keyword evidence="15" id="KW-1185">Reference proteome</keyword>
<evidence type="ECO:0000256" key="11">
    <source>
        <dbReference type="ARBA" id="ARBA00048679"/>
    </source>
</evidence>
<dbReference type="GO" id="GO:0004674">
    <property type="term" value="F:protein serine/threonine kinase activity"/>
    <property type="evidence" value="ECO:0007669"/>
    <property type="project" value="UniProtKB-KW"/>
</dbReference>
<evidence type="ECO:0000256" key="9">
    <source>
        <dbReference type="ARBA" id="ARBA00022842"/>
    </source>
</evidence>
<accession>A0A512D2G6</accession>
<proteinExistence type="inferred from homology"/>
<evidence type="ECO:0000256" key="6">
    <source>
        <dbReference type="ARBA" id="ARBA00022741"/>
    </source>
</evidence>
<dbReference type="Gene3D" id="1.10.510.10">
    <property type="entry name" value="Transferase(Phosphotransferase) domain 1"/>
    <property type="match status" value="1"/>
</dbReference>
<name>A0A512D2G6_9MICO</name>
<evidence type="ECO:0000256" key="1">
    <source>
        <dbReference type="ARBA" id="ARBA00009196"/>
    </source>
</evidence>
<feature type="domain" description="RIO kinase" evidence="13">
    <location>
        <begin position="42"/>
        <end position="296"/>
    </location>
</feature>
<evidence type="ECO:0000256" key="10">
    <source>
        <dbReference type="ARBA" id="ARBA00047899"/>
    </source>
</evidence>
<keyword evidence="7 14" id="KW-0418">Kinase</keyword>
<dbReference type="Proteomes" id="UP000321534">
    <property type="component" value="Unassembled WGS sequence"/>
</dbReference>
<dbReference type="EC" id="2.7.11.1" evidence="2"/>
<dbReference type="Pfam" id="PF01163">
    <property type="entry name" value="RIO1"/>
    <property type="match status" value="1"/>
</dbReference>
<dbReference type="RefSeq" id="WP_147066395.1">
    <property type="nucleotide sequence ID" value="NZ_BAAARO010000016.1"/>
</dbReference>
<evidence type="ECO:0000256" key="7">
    <source>
        <dbReference type="ARBA" id="ARBA00022777"/>
    </source>
</evidence>
<gene>
    <name evidence="14" type="ORF">TAE01_22500</name>
</gene>
<keyword evidence="5" id="KW-0479">Metal-binding</keyword>
<dbReference type="InterPro" id="IPR018934">
    <property type="entry name" value="RIO_dom"/>
</dbReference>
<organism evidence="14 15">
    <name type="scientific">Terrabacter aerolatus</name>
    <dbReference type="NCBI Taxonomy" id="422442"/>
    <lineage>
        <taxon>Bacteria</taxon>
        <taxon>Bacillati</taxon>
        <taxon>Actinomycetota</taxon>
        <taxon>Actinomycetes</taxon>
        <taxon>Micrococcales</taxon>
        <taxon>Intrasporangiaceae</taxon>
        <taxon>Terrabacter</taxon>
    </lineage>
</organism>
<comment type="catalytic activity">
    <reaction evidence="11">
        <text>L-seryl-[protein] + ATP = O-phospho-L-seryl-[protein] + ADP + H(+)</text>
        <dbReference type="Rhea" id="RHEA:17989"/>
        <dbReference type="Rhea" id="RHEA-COMP:9863"/>
        <dbReference type="Rhea" id="RHEA-COMP:11604"/>
        <dbReference type="ChEBI" id="CHEBI:15378"/>
        <dbReference type="ChEBI" id="CHEBI:29999"/>
        <dbReference type="ChEBI" id="CHEBI:30616"/>
        <dbReference type="ChEBI" id="CHEBI:83421"/>
        <dbReference type="ChEBI" id="CHEBI:456216"/>
        <dbReference type="EC" id="2.7.11.1"/>
    </reaction>
</comment>
<dbReference type="EMBL" id="BJYX01000010">
    <property type="protein sequence ID" value="GEO30440.1"/>
    <property type="molecule type" value="Genomic_DNA"/>
</dbReference>
<evidence type="ECO:0000313" key="14">
    <source>
        <dbReference type="EMBL" id="GEO30440.1"/>
    </source>
</evidence>
<comment type="caution">
    <text evidence="14">The sequence shown here is derived from an EMBL/GenBank/DDBJ whole genome shotgun (WGS) entry which is preliminary data.</text>
</comment>
<dbReference type="SMART" id="SM00090">
    <property type="entry name" value="RIO"/>
    <property type="match status" value="1"/>
</dbReference>
<dbReference type="OrthoDB" id="9795258at2"/>
<evidence type="ECO:0000256" key="3">
    <source>
        <dbReference type="ARBA" id="ARBA00022527"/>
    </source>
</evidence>
<feature type="region of interest" description="Disordered" evidence="12">
    <location>
        <begin position="25"/>
        <end position="60"/>
    </location>
</feature>
<sequence>MSFNAFHDDGLDAVEPRLSSRAVLGLEDEQYAVDSDPDGPPEGERWSSWDGATHGPKPRPDWVITDLGAVEADLGVLKTGKEADVHLVRRWVPGSPDRDVVMAGKRYRSSQHRMFHRDSGYLEGRRVRKSREMRAMRTRTSFGKELISGLWAFAEFQTLVRLWEEGLPVPYSVQMSDDEMLMEFIGTSDGRAAPRLAQVRPEADLLPVFFEQLREAMLRLAELGWAHGDLSPYNVLLEGEGDASRLVLIDWPQIVDVIGNPHGPEFLERDTRNMCDWFTRRGYAVDEGVLFGDLMAAATSRW</sequence>
<keyword evidence="6" id="KW-0547">Nucleotide-binding</keyword>
<keyword evidence="8" id="KW-0067">ATP-binding</keyword>
<dbReference type="InterPro" id="IPR000687">
    <property type="entry name" value="RIO_kinase"/>
</dbReference>
<keyword evidence="4" id="KW-0808">Transferase</keyword>
<evidence type="ECO:0000256" key="8">
    <source>
        <dbReference type="ARBA" id="ARBA00022840"/>
    </source>
</evidence>
<dbReference type="InterPro" id="IPR011009">
    <property type="entry name" value="Kinase-like_dom_sf"/>
</dbReference>
<keyword evidence="3" id="KW-0723">Serine/threonine-protein kinase</keyword>
<reference evidence="14 15" key="1">
    <citation type="submission" date="2019-07" db="EMBL/GenBank/DDBJ databases">
        <title>Whole genome shotgun sequence of Terrabacter aerolatus NBRC 106305.</title>
        <authorList>
            <person name="Hosoyama A."/>
            <person name="Uohara A."/>
            <person name="Ohji S."/>
            <person name="Ichikawa N."/>
        </authorList>
    </citation>
    <scope>NUCLEOTIDE SEQUENCE [LARGE SCALE GENOMIC DNA]</scope>
    <source>
        <strain evidence="14 15">NBRC 106305</strain>
    </source>
</reference>
<dbReference type="PANTHER" id="PTHR45723">
    <property type="entry name" value="SERINE/THREONINE-PROTEIN KINASE RIO1"/>
    <property type="match status" value="1"/>
</dbReference>
<comment type="catalytic activity">
    <reaction evidence="10">
        <text>L-threonyl-[protein] + ATP = O-phospho-L-threonyl-[protein] + ADP + H(+)</text>
        <dbReference type="Rhea" id="RHEA:46608"/>
        <dbReference type="Rhea" id="RHEA-COMP:11060"/>
        <dbReference type="Rhea" id="RHEA-COMP:11605"/>
        <dbReference type="ChEBI" id="CHEBI:15378"/>
        <dbReference type="ChEBI" id="CHEBI:30013"/>
        <dbReference type="ChEBI" id="CHEBI:30616"/>
        <dbReference type="ChEBI" id="CHEBI:61977"/>
        <dbReference type="ChEBI" id="CHEBI:456216"/>
        <dbReference type="EC" id="2.7.11.1"/>
    </reaction>
</comment>
<feature type="compositionally biased region" description="Acidic residues" evidence="12">
    <location>
        <begin position="26"/>
        <end position="41"/>
    </location>
</feature>
<comment type="similarity">
    <text evidence="1">Belongs to the protein kinase superfamily. RIO-type Ser/Thr kinase family.</text>
</comment>
<evidence type="ECO:0000259" key="13">
    <source>
        <dbReference type="SMART" id="SM00090"/>
    </source>
</evidence>
<dbReference type="Gene3D" id="3.30.200.20">
    <property type="entry name" value="Phosphorylase Kinase, domain 1"/>
    <property type="match status" value="1"/>
</dbReference>
<dbReference type="AlphaFoldDB" id="A0A512D2G6"/>
<evidence type="ECO:0000256" key="12">
    <source>
        <dbReference type="SAM" id="MobiDB-lite"/>
    </source>
</evidence>
<dbReference type="GO" id="GO:0046872">
    <property type="term" value="F:metal ion binding"/>
    <property type="evidence" value="ECO:0007669"/>
    <property type="project" value="UniProtKB-KW"/>
</dbReference>
<dbReference type="SUPFAM" id="SSF56112">
    <property type="entry name" value="Protein kinase-like (PK-like)"/>
    <property type="match status" value="1"/>
</dbReference>
<dbReference type="GO" id="GO:0005524">
    <property type="term" value="F:ATP binding"/>
    <property type="evidence" value="ECO:0007669"/>
    <property type="project" value="UniProtKB-KW"/>
</dbReference>
<evidence type="ECO:0000313" key="15">
    <source>
        <dbReference type="Proteomes" id="UP000321534"/>
    </source>
</evidence>
<evidence type="ECO:0000256" key="2">
    <source>
        <dbReference type="ARBA" id="ARBA00012513"/>
    </source>
</evidence>
<keyword evidence="9" id="KW-0460">Magnesium</keyword>
<evidence type="ECO:0000256" key="4">
    <source>
        <dbReference type="ARBA" id="ARBA00022679"/>
    </source>
</evidence>
<protein>
    <recommendedName>
        <fullName evidence="2">non-specific serine/threonine protein kinase</fullName>
        <ecNumber evidence="2">2.7.11.1</ecNumber>
    </recommendedName>
</protein>
<evidence type="ECO:0000256" key="5">
    <source>
        <dbReference type="ARBA" id="ARBA00022723"/>
    </source>
</evidence>